<comment type="caution">
    <text evidence="2">The sequence shown here is derived from an EMBL/GenBank/DDBJ whole genome shotgun (WGS) entry which is preliminary data.</text>
</comment>
<sequence length="350" mass="39451">MLSLFGGVYNPGLQERPQKFQKPNNSKDREKSKGQNKNKRQQEESEPSSAAHNLEDSLVPLVAQLCLRHDDAISILRTLRMDRAYVMLFKTAGEETMLKTIHDLGVRWKELQTARQTDCAKRIALIKGVVMELQTRAKALLEKPEKRNQLVQMGWLAQPALEVLLEHASGQIVQSFHPTRRLAEAYTGEIMEFKLEISLKGKETLQAHEALDTLWNWLLVGARKAFQAHAEGGCSRSFCSSFVASSDFAEPLFLSGRTRSRSFRIPCYRAACMEPPCSTVRQAKRVNRQRRLSTRSMAMLRNSARAFSRADSEEVVMTELVVMLAQKLQAATCQAPAFQEALGCIGLRTL</sequence>
<dbReference type="AlphaFoldDB" id="A0A1Q9BXU8"/>
<dbReference type="EMBL" id="LSRX01002434">
    <property type="protein sequence ID" value="OLP75512.1"/>
    <property type="molecule type" value="Genomic_DNA"/>
</dbReference>
<accession>A0A1Q9BXU8</accession>
<evidence type="ECO:0000313" key="3">
    <source>
        <dbReference type="Proteomes" id="UP000186817"/>
    </source>
</evidence>
<evidence type="ECO:0000256" key="1">
    <source>
        <dbReference type="SAM" id="MobiDB-lite"/>
    </source>
</evidence>
<reference evidence="2 3" key="1">
    <citation type="submission" date="2016-02" db="EMBL/GenBank/DDBJ databases">
        <title>Genome analysis of coral dinoflagellate symbionts highlights evolutionary adaptations to a symbiotic lifestyle.</title>
        <authorList>
            <person name="Aranda M."/>
            <person name="Li Y."/>
            <person name="Liew Y.J."/>
            <person name="Baumgarten S."/>
            <person name="Simakov O."/>
            <person name="Wilson M."/>
            <person name="Piel J."/>
            <person name="Ashoor H."/>
            <person name="Bougouffa S."/>
            <person name="Bajic V.B."/>
            <person name="Ryu T."/>
            <person name="Ravasi T."/>
            <person name="Bayer T."/>
            <person name="Micklem G."/>
            <person name="Kim H."/>
            <person name="Bhak J."/>
            <person name="Lajeunesse T.C."/>
            <person name="Voolstra C.R."/>
        </authorList>
    </citation>
    <scope>NUCLEOTIDE SEQUENCE [LARGE SCALE GENOMIC DNA]</scope>
    <source>
        <strain evidence="2 3">CCMP2467</strain>
    </source>
</reference>
<dbReference type="Proteomes" id="UP000186817">
    <property type="component" value="Unassembled WGS sequence"/>
</dbReference>
<feature type="region of interest" description="Disordered" evidence="1">
    <location>
        <begin position="1"/>
        <end position="52"/>
    </location>
</feature>
<keyword evidence="3" id="KW-1185">Reference proteome</keyword>
<dbReference type="OrthoDB" id="447201at2759"/>
<proteinExistence type="predicted"/>
<gene>
    <name evidence="2" type="ORF">AK812_SmicGene44675</name>
</gene>
<organism evidence="2 3">
    <name type="scientific">Symbiodinium microadriaticum</name>
    <name type="common">Dinoflagellate</name>
    <name type="synonym">Zooxanthella microadriatica</name>
    <dbReference type="NCBI Taxonomy" id="2951"/>
    <lineage>
        <taxon>Eukaryota</taxon>
        <taxon>Sar</taxon>
        <taxon>Alveolata</taxon>
        <taxon>Dinophyceae</taxon>
        <taxon>Suessiales</taxon>
        <taxon>Symbiodiniaceae</taxon>
        <taxon>Symbiodinium</taxon>
    </lineage>
</organism>
<protein>
    <submittedName>
        <fullName evidence="2">Uncharacterized protein</fullName>
    </submittedName>
</protein>
<evidence type="ECO:0000313" key="2">
    <source>
        <dbReference type="EMBL" id="OLP75512.1"/>
    </source>
</evidence>
<name>A0A1Q9BXU8_SYMMI</name>